<organism evidence="3 4">
    <name type="scientific">Prevotella heparinolytica</name>
    <dbReference type="NCBI Taxonomy" id="28113"/>
    <lineage>
        <taxon>Bacteria</taxon>
        <taxon>Pseudomonadati</taxon>
        <taxon>Bacteroidota</taxon>
        <taxon>Bacteroidia</taxon>
        <taxon>Bacteroidales</taxon>
        <taxon>Bacteroidaceae</taxon>
        <taxon>Bacteroides</taxon>
    </lineage>
</organism>
<proteinExistence type="inferred from homology"/>
<comment type="similarity">
    <text evidence="2">Belongs to the glycosyl hydrolase 88 family.</text>
</comment>
<reference evidence="3 4" key="1">
    <citation type="submission" date="2019-03" db="EMBL/GenBank/DDBJ databases">
        <title>Genomic Encyclopedia of Type Strains, Phase IV (KMG-IV): sequencing the most valuable type-strain genomes for metagenomic binning, comparative biology and taxonomic classification.</title>
        <authorList>
            <person name="Goeker M."/>
        </authorList>
    </citation>
    <scope>NUCLEOTIDE SEQUENCE [LARGE SCALE GENOMIC DNA]</scope>
    <source>
        <strain evidence="3 4">DSM 23917</strain>
    </source>
</reference>
<evidence type="ECO:0000256" key="2">
    <source>
        <dbReference type="ARBA" id="ARBA00038358"/>
    </source>
</evidence>
<dbReference type="Proteomes" id="UP000295600">
    <property type="component" value="Unassembled WGS sequence"/>
</dbReference>
<evidence type="ECO:0000313" key="3">
    <source>
        <dbReference type="EMBL" id="TCO95141.1"/>
    </source>
</evidence>
<dbReference type="RefSeq" id="WP_106070258.1">
    <property type="nucleotide sequence ID" value="NZ_CAUSQV010000064.1"/>
</dbReference>
<dbReference type="EMBL" id="SLXB01000003">
    <property type="protein sequence ID" value="TCO95141.1"/>
    <property type="molecule type" value="Genomic_DNA"/>
</dbReference>
<dbReference type="InterPro" id="IPR008928">
    <property type="entry name" value="6-hairpin_glycosidase_sf"/>
</dbReference>
<dbReference type="Gene3D" id="1.50.10.10">
    <property type="match status" value="1"/>
</dbReference>
<dbReference type="GO" id="GO:0000272">
    <property type="term" value="P:polysaccharide catabolic process"/>
    <property type="evidence" value="ECO:0007669"/>
    <property type="project" value="TreeGrafter"/>
</dbReference>
<dbReference type="SUPFAM" id="SSF48208">
    <property type="entry name" value="Six-hairpin glycosidases"/>
    <property type="match status" value="1"/>
</dbReference>
<dbReference type="KEGG" id="bhf:C3V43_13870"/>
<dbReference type="InterPro" id="IPR012341">
    <property type="entry name" value="6hp_glycosidase-like_sf"/>
</dbReference>
<dbReference type="PANTHER" id="PTHR36845:SF1">
    <property type="entry name" value="HYDROLASE, PUTATIVE (AFU_ORTHOLOGUE AFUA_7G05090)-RELATED"/>
    <property type="match status" value="1"/>
</dbReference>
<dbReference type="InterPro" id="IPR010905">
    <property type="entry name" value="Glyco_hydro_88"/>
</dbReference>
<dbReference type="GO" id="GO:0052757">
    <property type="term" value="F:chondroitin hydrolase activity"/>
    <property type="evidence" value="ECO:0007669"/>
    <property type="project" value="TreeGrafter"/>
</dbReference>
<sequence length="397" mass="45358">MKKTLLLVKLVMVLLLPSCSNNNDVMSTIIEKGLKRSIEQSEFMAASLMEQPERLPKTTEKDGTLVTSDTHWWCSGFFPGTLWMLYEATGNETLKKYAENYTMRIEKEQYALDTHDLGFMMNCSFGNGYRITGDENYKKVLLQSARSLATRYNENLGVIRSWDNKPKWMYPVIIDNLMNLELLENAYKLSQDSLFDKIANSHATVTMINHFRPDYSSCHVVDYDTIANKALKMDTHQGYSSASAWARGQAWGLYGYTMMYRETRNGKYLLQATNIAKFILHHPNLPEDKIPYWDFDAPNIPDEPRDASAGAIIASALLELSQCVNDDKLSKEFQSVAGQQLRTLSSDEYLAAPRTNGGFILKHSVGNRPRNSEVDVPLTYADYYYVEALLRYKKLLQ</sequence>
<keyword evidence="1 3" id="KW-0378">Hydrolase</keyword>
<dbReference type="GeneID" id="94549491"/>
<evidence type="ECO:0000256" key="1">
    <source>
        <dbReference type="ARBA" id="ARBA00022801"/>
    </source>
</evidence>
<name>A0A2R3MUM9_9BACE</name>
<dbReference type="Pfam" id="PF07470">
    <property type="entry name" value="Glyco_hydro_88"/>
    <property type="match status" value="1"/>
</dbReference>
<gene>
    <name evidence="3" type="ORF">EV202_10317</name>
</gene>
<dbReference type="PANTHER" id="PTHR36845">
    <property type="entry name" value="HYDROLASE, PUTATIVE (AFU_ORTHOLOGUE AFUA_7G05090)-RELATED"/>
    <property type="match status" value="1"/>
</dbReference>
<accession>A0A2R3MUM9</accession>
<dbReference type="AlphaFoldDB" id="A0A2R3MUM9"/>
<evidence type="ECO:0000313" key="4">
    <source>
        <dbReference type="Proteomes" id="UP000295600"/>
    </source>
</evidence>
<protein>
    <submittedName>
        <fullName evidence="3">Glycosyl hydrolase family 88</fullName>
    </submittedName>
</protein>
<comment type="caution">
    <text evidence="3">The sequence shown here is derived from an EMBL/GenBank/DDBJ whole genome shotgun (WGS) entry which is preliminary data.</text>
</comment>
<dbReference type="InterPro" id="IPR052369">
    <property type="entry name" value="UG_Glycosaminoglycan_Hydrolase"/>
</dbReference>